<proteinExistence type="predicted"/>
<name>A0AAW1V156_9CUCU</name>
<accession>A0AAW1V156</accession>
<dbReference type="Proteomes" id="UP001431783">
    <property type="component" value="Unassembled WGS sequence"/>
</dbReference>
<keyword evidence="2" id="KW-1185">Reference proteome</keyword>
<evidence type="ECO:0000313" key="2">
    <source>
        <dbReference type="Proteomes" id="UP001431783"/>
    </source>
</evidence>
<organism evidence="1 2">
    <name type="scientific">Henosepilachna vigintioctopunctata</name>
    <dbReference type="NCBI Taxonomy" id="420089"/>
    <lineage>
        <taxon>Eukaryota</taxon>
        <taxon>Metazoa</taxon>
        <taxon>Ecdysozoa</taxon>
        <taxon>Arthropoda</taxon>
        <taxon>Hexapoda</taxon>
        <taxon>Insecta</taxon>
        <taxon>Pterygota</taxon>
        <taxon>Neoptera</taxon>
        <taxon>Endopterygota</taxon>
        <taxon>Coleoptera</taxon>
        <taxon>Polyphaga</taxon>
        <taxon>Cucujiformia</taxon>
        <taxon>Coccinelloidea</taxon>
        <taxon>Coccinellidae</taxon>
        <taxon>Epilachninae</taxon>
        <taxon>Epilachnini</taxon>
        <taxon>Henosepilachna</taxon>
    </lineage>
</organism>
<sequence>MNIVGIEKNLEPDEIVKCIQNQNEFFKQESEIHVQVIKKMKDRYLEIIQWDKQTHSDILEKGYLYIGFSPCSVYKHINLKRCYDCTGFYRIAKDCKKRRSVLNVEKRNMVLNVLQLKEVVQTVKK</sequence>
<dbReference type="EMBL" id="JARQZJ010000122">
    <property type="protein sequence ID" value="KAK9889407.1"/>
    <property type="molecule type" value="Genomic_DNA"/>
</dbReference>
<gene>
    <name evidence="1" type="ORF">WA026_004681</name>
</gene>
<protein>
    <submittedName>
        <fullName evidence="1">Uncharacterized protein</fullName>
    </submittedName>
</protein>
<evidence type="ECO:0000313" key="1">
    <source>
        <dbReference type="EMBL" id="KAK9889407.1"/>
    </source>
</evidence>
<dbReference type="AlphaFoldDB" id="A0AAW1V156"/>
<reference evidence="1 2" key="1">
    <citation type="submission" date="2023-03" db="EMBL/GenBank/DDBJ databases">
        <title>Genome insight into feeding habits of ladybird beetles.</title>
        <authorList>
            <person name="Li H.-S."/>
            <person name="Huang Y.-H."/>
            <person name="Pang H."/>
        </authorList>
    </citation>
    <scope>NUCLEOTIDE SEQUENCE [LARGE SCALE GENOMIC DNA]</scope>
    <source>
        <strain evidence="1">SYSU_2023b</strain>
        <tissue evidence="1">Whole body</tissue>
    </source>
</reference>
<comment type="caution">
    <text evidence="1">The sequence shown here is derived from an EMBL/GenBank/DDBJ whole genome shotgun (WGS) entry which is preliminary data.</text>
</comment>